<dbReference type="HOGENOM" id="CLU_3344045_0_0_7"/>
<reference evidence="1 2" key="1">
    <citation type="submission" date="2008-07" db="EMBL/GenBank/DDBJ databases">
        <title>Complete sequence of Geobacter bemidjiensis BEM.</title>
        <authorList>
            <consortium name="US DOE Joint Genome Institute"/>
            <person name="Lucas S."/>
            <person name="Copeland A."/>
            <person name="Lapidus A."/>
            <person name="Glavina del Rio T."/>
            <person name="Dalin E."/>
            <person name="Tice H."/>
            <person name="Bruce D."/>
            <person name="Goodwin L."/>
            <person name="Pitluck S."/>
            <person name="Kiss H."/>
            <person name="Brettin T."/>
            <person name="Detter J.C."/>
            <person name="Han C."/>
            <person name="Kuske C.R."/>
            <person name="Schmutz J."/>
            <person name="Larimer F."/>
            <person name="Land M."/>
            <person name="Hauser L."/>
            <person name="Kyrpides N."/>
            <person name="Lykidis A."/>
            <person name="Lovley D."/>
            <person name="Richardson P."/>
        </authorList>
    </citation>
    <scope>NUCLEOTIDE SEQUENCE [LARGE SCALE GENOMIC DNA]</scope>
    <source>
        <strain evidence="2">ATCC BAA-1014 / DSM 16622 / JCM 12645 / Bem</strain>
    </source>
</reference>
<keyword evidence="2" id="KW-1185">Reference proteome</keyword>
<dbReference type="Proteomes" id="UP000008825">
    <property type="component" value="Chromosome"/>
</dbReference>
<accession>B5EB63</accession>
<organism evidence="1 2">
    <name type="scientific">Citrifermentans bemidjiense (strain ATCC BAA-1014 / DSM 16622 / JCM 12645 / Bem)</name>
    <name type="common">Geobacter bemidjiensis</name>
    <dbReference type="NCBI Taxonomy" id="404380"/>
    <lineage>
        <taxon>Bacteria</taxon>
        <taxon>Pseudomonadati</taxon>
        <taxon>Thermodesulfobacteriota</taxon>
        <taxon>Desulfuromonadia</taxon>
        <taxon>Geobacterales</taxon>
        <taxon>Geobacteraceae</taxon>
        <taxon>Citrifermentans</taxon>
    </lineage>
</organism>
<reference evidence="1 2" key="2">
    <citation type="journal article" date="2010" name="BMC Genomics">
        <title>The genome of Geobacter bemidjiensis, exemplar for the subsurface clade of Geobacter species that predominate in Fe(III)-reducing subsurface environments.</title>
        <authorList>
            <person name="Aklujkar M."/>
            <person name="Young N.D."/>
            <person name="Holmes D."/>
            <person name="Chavan M."/>
            <person name="Risso C."/>
            <person name="Kiss H.E."/>
            <person name="Han C.S."/>
            <person name="Land M.L."/>
            <person name="Lovley D.R."/>
        </authorList>
    </citation>
    <scope>NUCLEOTIDE SEQUENCE [LARGE SCALE GENOMIC DNA]</scope>
    <source>
        <strain evidence="2">ATCC BAA-1014 / DSM 16622 / JCM 12645 / Bem</strain>
    </source>
</reference>
<gene>
    <name evidence="1" type="ordered locus">Gbem_1910</name>
</gene>
<evidence type="ECO:0000313" key="2">
    <source>
        <dbReference type="Proteomes" id="UP000008825"/>
    </source>
</evidence>
<sequence length="37" mass="4456">MRTIMETRVVRTAKLQTYNCFRFTFQFCNPVPICVLK</sequence>
<dbReference type="KEGG" id="gbm:Gbem_1910"/>
<dbReference type="STRING" id="404380.Gbem_1910"/>
<name>B5EB63_CITBB</name>
<evidence type="ECO:0000313" key="1">
    <source>
        <dbReference type="EMBL" id="ACH38924.1"/>
    </source>
</evidence>
<dbReference type="AlphaFoldDB" id="B5EB63"/>
<proteinExistence type="predicted"/>
<dbReference type="EMBL" id="CP001124">
    <property type="protein sequence ID" value="ACH38924.1"/>
    <property type="molecule type" value="Genomic_DNA"/>
</dbReference>
<protein>
    <submittedName>
        <fullName evidence="1">Uncharacterized protein</fullName>
    </submittedName>
</protein>